<dbReference type="Proteomes" id="UP001501490">
    <property type="component" value="Unassembled WGS sequence"/>
</dbReference>
<feature type="domain" description="N-acetyltransferase" evidence="1">
    <location>
        <begin position="8"/>
        <end position="179"/>
    </location>
</feature>
<comment type="caution">
    <text evidence="2">The sequence shown here is derived from an EMBL/GenBank/DDBJ whole genome shotgun (WGS) entry which is preliminary data.</text>
</comment>
<dbReference type="Gene3D" id="3.40.630.30">
    <property type="match status" value="1"/>
</dbReference>
<proteinExistence type="predicted"/>
<protein>
    <submittedName>
        <fullName evidence="2">GNAT family N-acetyltransferase</fullName>
    </submittedName>
</protein>
<dbReference type="EMBL" id="BAABAB010000017">
    <property type="protein sequence ID" value="GAA3621938.1"/>
    <property type="molecule type" value="Genomic_DNA"/>
</dbReference>
<dbReference type="RefSeq" id="WP_344805007.1">
    <property type="nucleotide sequence ID" value="NZ_BAABAB010000017.1"/>
</dbReference>
<evidence type="ECO:0000313" key="3">
    <source>
        <dbReference type="Proteomes" id="UP001501490"/>
    </source>
</evidence>
<dbReference type="PANTHER" id="PTHR43792:SF1">
    <property type="entry name" value="N-ACETYLTRANSFERASE DOMAIN-CONTAINING PROTEIN"/>
    <property type="match status" value="1"/>
</dbReference>
<evidence type="ECO:0000259" key="1">
    <source>
        <dbReference type="PROSITE" id="PS51186"/>
    </source>
</evidence>
<dbReference type="PROSITE" id="PS51186">
    <property type="entry name" value="GNAT"/>
    <property type="match status" value="1"/>
</dbReference>
<organism evidence="2 3">
    <name type="scientific">Microlunatus ginsengisoli</name>
    <dbReference type="NCBI Taxonomy" id="363863"/>
    <lineage>
        <taxon>Bacteria</taxon>
        <taxon>Bacillati</taxon>
        <taxon>Actinomycetota</taxon>
        <taxon>Actinomycetes</taxon>
        <taxon>Propionibacteriales</taxon>
        <taxon>Propionibacteriaceae</taxon>
        <taxon>Microlunatus</taxon>
    </lineage>
</organism>
<dbReference type="Pfam" id="PF13302">
    <property type="entry name" value="Acetyltransf_3"/>
    <property type="match status" value="1"/>
</dbReference>
<dbReference type="InterPro" id="IPR016181">
    <property type="entry name" value="Acyl_CoA_acyltransferase"/>
</dbReference>
<evidence type="ECO:0000313" key="2">
    <source>
        <dbReference type="EMBL" id="GAA3621938.1"/>
    </source>
</evidence>
<accession>A0ABP6ZYG0</accession>
<dbReference type="InterPro" id="IPR051531">
    <property type="entry name" value="N-acetyltransferase"/>
</dbReference>
<dbReference type="SUPFAM" id="SSF55729">
    <property type="entry name" value="Acyl-CoA N-acyltransferases (Nat)"/>
    <property type="match status" value="1"/>
</dbReference>
<reference evidence="3" key="1">
    <citation type="journal article" date="2019" name="Int. J. Syst. Evol. Microbiol.">
        <title>The Global Catalogue of Microorganisms (GCM) 10K type strain sequencing project: providing services to taxonomists for standard genome sequencing and annotation.</title>
        <authorList>
            <consortium name="The Broad Institute Genomics Platform"/>
            <consortium name="The Broad Institute Genome Sequencing Center for Infectious Disease"/>
            <person name="Wu L."/>
            <person name="Ma J."/>
        </authorList>
    </citation>
    <scope>NUCLEOTIDE SEQUENCE [LARGE SCALE GENOMIC DNA]</scope>
    <source>
        <strain evidence="3">JCM 16929</strain>
    </source>
</reference>
<name>A0ABP6ZYG0_9ACTN</name>
<dbReference type="PANTHER" id="PTHR43792">
    <property type="entry name" value="GNAT FAMILY, PUTATIVE (AFU_ORTHOLOGUE AFUA_3G00765)-RELATED-RELATED"/>
    <property type="match status" value="1"/>
</dbReference>
<keyword evidence="3" id="KW-1185">Reference proteome</keyword>
<sequence>MRVSTERLDLIPVRPEHAEELVRIHGDPSVAYWFAGAWSADRARTWAADQAEAWREHGVGRWMAYRRTDGVLIGRGGLMRMELAGRPVLDLGWVVRDRYVGQGFATEIGRASAAFGFETLGAAEIHAYTEQDNLASRAVMVKLGMTEVGPMDDSGLLAGIPLDRELAPFVGYRLSRPVPAG</sequence>
<gene>
    <name evidence="2" type="ORF">GCM10022236_25340</name>
</gene>
<dbReference type="InterPro" id="IPR000182">
    <property type="entry name" value="GNAT_dom"/>
</dbReference>